<accession>A0A286RHK1</accession>
<proteinExistence type="predicted"/>
<evidence type="ECO:0000313" key="2">
    <source>
        <dbReference type="Proteomes" id="UP000215086"/>
    </source>
</evidence>
<evidence type="ECO:0000313" key="1">
    <source>
        <dbReference type="EMBL" id="ASV75433.1"/>
    </source>
</evidence>
<name>A0A286RHK1_9BACT</name>
<gene>
    <name evidence="1" type="ORF">THTE_2831</name>
</gene>
<sequence length="44" mass="4885">MDQAYRHSPPQVGYCFLVWPDYISGGGDNTRRGLMKMLGPPSGK</sequence>
<organism evidence="1 2">
    <name type="scientific">Thermogutta terrifontis</name>
    <dbReference type="NCBI Taxonomy" id="1331910"/>
    <lineage>
        <taxon>Bacteria</taxon>
        <taxon>Pseudomonadati</taxon>
        <taxon>Planctomycetota</taxon>
        <taxon>Planctomycetia</taxon>
        <taxon>Pirellulales</taxon>
        <taxon>Thermoguttaceae</taxon>
        <taxon>Thermogutta</taxon>
    </lineage>
</organism>
<dbReference type="KEGG" id="ttf:THTE_2831"/>
<dbReference type="AlphaFoldDB" id="A0A286RHK1"/>
<keyword evidence="2" id="KW-1185">Reference proteome</keyword>
<dbReference type="EMBL" id="CP018477">
    <property type="protein sequence ID" value="ASV75433.1"/>
    <property type="molecule type" value="Genomic_DNA"/>
</dbReference>
<protein>
    <submittedName>
        <fullName evidence="1">Uncharacterized protein</fullName>
    </submittedName>
</protein>
<dbReference type="Proteomes" id="UP000215086">
    <property type="component" value="Chromosome"/>
</dbReference>
<reference evidence="1 2" key="1">
    <citation type="journal article" name="Front. Microbiol.">
        <title>Sugar Metabolism of the First Thermophilic Planctomycete Thermogutta terrifontis: Comparative Genomic and Transcriptomic Approaches.</title>
        <authorList>
            <person name="Elcheninov A.G."/>
            <person name="Menzel P."/>
            <person name="Gudbergsdottir S.R."/>
            <person name="Slesarev A.I."/>
            <person name="Kadnikov V.V."/>
            <person name="Krogh A."/>
            <person name="Bonch-Osmolovskaya E.A."/>
            <person name="Peng X."/>
            <person name="Kublanov I.V."/>
        </authorList>
    </citation>
    <scope>NUCLEOTIDE SEQUENCE [LARGE SCALE GENOMIC DNA]</scope>
    <source>
        <strain evidence="1 2">R1</strain>
    </source>
</reference>